<name>A0ABT2HYV9_9MICO</name>
<feature type="transmembrane region" description="Helical" evidence="1">
    <location>
        <begin position="12"/>
        <end position="29"/>
    </location>
</feature>
<keyword evidence="1" id="KW-0812">Transmembrane</keyword>
<keyword evidence="1" id="KW-0472">Membrane</keyword>
<sequence length="163" mass="17922">MSKYRERLWPAPWIFLGSALILPAVILVFAPINFIVGVILAVALYLGCCAVLVWASPVIEVTESQLAVGSARLPLVFAGDATPLTTKEATRLAVGPELDARAWLCLRGWVGTSLRINIDDPNDPVPYWLFSTRQPNDVARVIADAREELTRRGRARVKGSLRD</sequence>
<accession>A0ABT2HYV9</accession>
<reference evidence="2 3" key="1">
    <citation type="submission" date="2022-04" db="EMBL/GenBank/DDBJ databases">
        <title>Human microbiome associated bacterial genomes.</title>
        <authorList>
            <person name="Sandstrom S."/>
            <person name="Salamzade R."/>
            <person name="Kalan L.R."/>
        </authorList>
    </citation>
    <scope>NUCLEOTIDE SEQUENCE [LARGE SCALE GENOMIC DNA]</scope>
    <source>
        <strain evidence="3">p3-SID1799</strain>
    </source>
</reference>
<keyword evidence="1" id="KW-1133">Transmembrane helix</keyword>
<evidence type="ECO:0000313" key="3">
    <source>
        <dbReference type="Proteomes" id="UP001525379"/>
    </source>
</evidence>
<evidence type="ECO:0000256" key="1">
    <source>
        <dbReference type="SAM" id="Phobius"/>
    </source>
</evidence>
<organism evidence="2 3">
    <name type="scientific">Pseudoclavibacter albus</name>
    <dbReference type="NCBI Taxonomy" id="272241"/>
    <lineage>
        <taxon>Bacteria</taxon>
        <taxon>Bacillati</taxon>
        <taxon>Actinomycetota</taxon>
        <taxon>Actinomycetes</taxon>
        <taxon>Micrococcales</taxon>
        <taxon>Microbacteriaceae</taxon>
        <taxon>Pseudoclavibacter</taxon>
    </lineage>
</organism>
<dbReference type="Pfam" id="PF11292">
    <property type="entry name" value="DUF3093"/>
    <property type="match status" value="1"/>
</dbReference>
<gene>
    <name evidence="2" type="ORF">M3D15_08180</name>
</gene>
<feature type="transmembrane region" description="Helical" evidence="1">
    <location>
        <begin position="35"/>
        <end position="55"/>
    </location>
</feature>
<protein>
    <submittedName>
        <fullName evidence="2">DUF3093 domain-containing protein</fullName>
    </submittedName>
</protein>
<proteinExistence type="predicted"/>
<dbReference type="Proteomes" id="UP001525379">
    <property type="component" value="Unassembled WGS sequence"/>
</dbReference>
<dbReference type="EMBL" id="JALXSQ010000035">
    <property type="protein sequence ID" value="MCT2043305.1"/>
    <property type="molecule type" value="Genomic_DNA"/>
</dbReference>
<dbReference type="InterPro" id="IPR021443">
    <property type="entry name" value="DUF3093"/>
</dbReference>
<keyword evidence="3" id="KW-1185">Reference proteome</keyword>
<dbReference type="RefSeq" id="WP_260104510.1">
    <property type="nucleotide sequence ID" value="NZ_JALXSQ010000035.1"/>
</dbReference>
<evidence type="ECO:0000313" key="2">
    <source>
        <dbReference type="EMBL" id="MCT2043305.1"/>
    </source>
</evidence>
<comment type="caution">
    <text evidence="2">The sequence shown here is derived from an EMBL/GenBank/DDBJ whole genome shotgun (WGS) entry which is preliminary data.</text>
</comment>